<dbReference type="InterPro" id="IPR000835">
    <property type="entry name" value="HTH_MarR-typ"/>
</dbReference>
<keyword evidence="3" id="KW-1185">Reference proteome</keyword>
<dbReference type="PANTHER" id="PTHR33164">
    <property type="entry name" value="TRANSCRIPTIONAL REGULATOR, MARR FAMILY"/>
    <property type="match status" value="1"/>
</dbReference>
<reference evidence="2 3" key="1">
    <citation type="submission" date="2021-03" db="EMBL/GenBank/DDBJ databases">
        <title>Sequencing the genomes of 1000 actinobacteria strains.</title>
        <authorList>
            <person name="Klenk H.-P."/>
        </authorList>
    </citation>
    <scope>NUCLEOTIDE SEQUENCE [LARGE SCALE GENOMIC DNA]</scope>
    <source>
        <strain evidence="2 3">DSM 45510</strain>
    </source>
</reference>
<dbReference type="SUPFAM" id="SSF46785">
    <property type="entry name" value="Winged helix' DNA-binding domain"/>
    <property type="match status" value="1"/>
</dbReference>
<dbReference type="Gene3D" id="1.10.10.10">
    <property type="entry name" value="Winged helix-like DNA-binding domain superfamily/Winged helix DNA-binding domain"/>
    <property type="match status" value="1"/>
</dbReference>
<organism evidence="2 3">
    <name type="scientific">Amycolatopsis magusensis</name>
    <dbReference type="NCBI Taxonomy" id="882444"/>
    <lineage>
        <taxon>Bacteria</taxon>
        <taxon>Bacillati</taxon>
        <taxon>Actinomycetota</taxon>
        <taxon>Actinomycetes</taxon>
        <taxon>Pseudonocardiales</taxon>
        <taxon>Pseudonocardiaceae</taxon>
        <taxon>Amycolatopsis</taxon>
    </lineage>
</organism>
<dbReference type="Pfam" id="PF12802">
    <property type="entry name" value="MarR_2"/>
    <property type="match status" value="1"/>
</dbReference>
<feature type="domain" description="HTH marR-type" evidence="1">
    <location>
        <begin position="1"/>
        <end position="141"/>
    </location>
</feature>
<dbReference type="InterPro" id="IPR036390">
    <property type="entry name" value="WH_DNA-bd_sf"/>
</dbReference>
<dbReference type="RefSeq" id="WP_209664965.1">
    <property type="nucleotide sequence ID" value="NZ_JAGGMS010000001.1"/>
</dbReference>
<evidence type="ECO:0000259" key="1">
    <source>
        <dbReference type="PROSITE" id="PS50995"/>
    </source>
</evidence>
<dbReference type="InterPro" id="IPR039422">
    <property type="entry name" value="MarR/SlyA-like"/>
</dbReference>
<protein>
    <submittedName>
        <fullName evidence="2">DNA-binding MarR family transcriptional regulator</fullName>
    </submittedName>
</protein>
<accession>A0ABS4PQF6</accession>
<evidence type="ECO:0000313" key="3">
    <source>
        <dbReference type="Proteomes" id="UP000741013"/>
    </source>
</evidence>
<dbReference type="SMART" id="SM00347">
    <property type="entry name" value="HTH_MARR"/>
    <property type="match status" value="1"/>
</dbReference>
<name>A0ABS4PQF6_9PSEU</name>
<gene>
    <name evidence="2" type="ORF">JOM49_003084</name>
</gene>
<comment type="caution">
    <text evidence="2">The sequence shown here is derived from an EMBL/GenBank/DDBJ whole genome shotgun (WGS) entry which is preliminary data.</text>
</comment>
<proteinExistence type="predicted"/>
<dbReference type="EMBL" id="JAGGMS010000001">
    <property type="protein sequence ID" value="MBP2181558.1"/>
    <property type="molecule type" value="Genomic_DNA"/>
</dbReference>
<dbReference type="InterPro" id="IPR036388">
    <property type="entry name" value="WH-like_DNA-bd_sf"/>
</dbReference>
<sequence>MEEIPERLRTKPSWLITQLAVHARRLVSESFTEAGAKGYHYRILAALQEFGPSSQADLGRRCHVDRSDVVAAVNQLVDLGHVDRSPDPTHGRRNIVSLTPAGAAQLQHMDALLAQAQTTLLAALTPADRHTLTHLLTQALTHHTPD</sequence>
<evidence type="ECO:0000313" key="2">
    <source>
        <dbReference type="EMBL" id="MBP2181558.1"/>
    </source>
</evidence>
<dbReference type="PROSITE" id="PS50995">
    <property type="entry name" value="HTH_MARR_2"/>
    <property type="match status" value="1"/>
</dbReference>
<dbReference type="PANTHER" id="PTHR33164:SF43">
    <property type="entry name" value="HTH-TYPE TRANSCRIPTIONAL REPRESSOR YETL"/>
    <property type="match status" value="1"/>
</dbReference>
<dbReference type="Proteomes" id="UP000741013">
    <property type="component" value="Unassembled WGS sequence"/>
</dbReference>
<dbReference type="GO" id="GO:0003677">
    <property type="term" value="F:DNA binding"/>
    <property type="evidence" value="ECO:0007669"/>
    <property type="project" value="UniProtKB-KW"/>
</dbReference>
<keyword evidence="2" id="KW-0238">DNA-binding</keyword>